<reference evidence="1" key="1">
    <citation type="submission" date="2018-05" db="EMBL/GenBank/DDBJ databases">
        <authorList>
            <person name="Lanie J.A."/>
            <person name="Ng W.-L."/>
            <person name="Kazmierczak K.M."/>
            <person name="Andrzejewski T.M."/>
            <person name="Davidsen T.M."/>
            <person name="Wayne K.J."/>
            <person name="Tettelin H."/>
            <person name="Glass J.I."/>
            <person name="Rusch D."/>
            <person name="Podicherti R."/>
            <person name="Tsui H.-C.T."/>
            <person name="Winkler M.E."/>
        </authorList>
    </citation>
    <scope>NUCLEOTIDE SEQUENCE</scope>
</reference>
<accession>A0A381YSY7</accession>
<name>A0A381YSY7_9ZZZZ</name>
<dbReference type="AlphaFoldDB" id="A0A381YSY7"/>
<proteinExistence type="predicted"/>
<dbReference type="EMBL" id="UINC01018969">
    <property type="protein sequence ID" value="SVA80054.1"/>
    <property type="molecule type" value="Genomic_DNA"/>
</dbReference>
<sequence length="161" mass="17039">MKLVKTLLLVSFSLVMFLSIACEDNKTEDPAPESATLTGLITFTGEWPANGTVAVSLSPTWPPTGAPAASSAISSSDLSNNTYTYTFENVTFGSYASIAISWQDPNDTNPMTNQHTLGAYGGVFPFFTAYGGTDPAEVTVTETEYELTGLDFGADLSLAQP</sequence>
<dbReference type="PROSITE" id="PS51257">
    <property type="entry name" value="PROKAR_LIPOPROTEIN"/>
    <property type="match status" value="1"/>
</dbReference>
<protein>
    <submittedName>
        <fullName evidence="1">Uncharacterized protein</fullName>
    </submittedName>
</protein>
<evidence type="ECO:0000313" key="1">
    <source>
        <dbReference type="EMBL" id="SVA80054.1"/>
    </source>
</evidence>
<gene>
    <name evidence="1" type="ORF">METZ01_LOCUS132908</name>
</gene>
<organism evidence="1">
    <name type="scientific">marine metagenome</name>
    <dbReference type="NCBI Taxonomy" id="408172"/>
    <lineage>
        <taxon>unclassified sequences</taxon>
        <taxon>metagenomes</taxon>
        <taxon>ecological metagenomes</taxon>
    </lineage>
</organism>